<dbReference type="Pfam" id="PF00106">
    <property type="entry name" value="adh_short"/>
    <property type="match status" value="1"/>
</dbReference>
<dbReference type="PRINTS" id="PR00081">
    <property type="entry name" value="GDHRDH"/>
</dbReference>
<evidence type="ECO:0000313" key="4">
    <source>
        <dbReference type="EMBL" id="KAK0513432.1"/>
    </source>
</evidence>
<keyword evidence="5" id="KW-1185">Reference proteome</keyword>
<dbReference type="PANTHER" id="PTHR44229">
    <property type="entry name" value="15-HYDROXYPROSTAGLANDIN DEHYDROGENASE [NAD(+)]"/>
    <property type="match status" value="1"/>
</dbReference>
<comment type="similarity">
    <text evidence="1">Belongs to the short-chain dehydrogenases/reductases (SDR) family.</text>
</comment>
<keyword evidence="2" id="KW-0521">NADP</keyword>
<dbReference type="FunFam" id="3.40.50.720:FF:000643">
    <property type="entry name" value="Short chain dehydrogenase/reductase family oxidoreductase, putative"/>
    <property type="match status" value="1"/>
</dbReference>
<comment type="caution">
    <text evidence="4">The sequence shown here is derived from an EMBL/GenBank/DDBJ whole genome shotgun (WGS) entry which is preliminary data.</text>
</comment>
<accession>A0AA39V2L0</accession>
<gene>
    <name evidence="4" type="ORF">JMJ35_004418</name>
</gene>
<keyword evidence="3" id="KW-0560">Oxidoreductase</keyword>
<dbReference type="AlphaFoldDB" id="A0AA39V2L0"/>
<dbReference type="PANTHER" id="PTHR44229:SF4">
    <property type="entry name" value="15-HYDROXYPROSTAGLANDIN DEHYDROGENASE [NAD(+)]"/>
    <property type="match status" value="1"/>
</dbReference>
<dbReference type="GO" id="GO:0016616">
    <property type="term" value="F:oxidoreductase activity, acting on the CH-OH group of donors, NAD or NADP as acceptor"/>
    <property type="evidence" value="ECO:0007669"/>
    <property type="project" value="TreeGrafter"/>
</dbReference>
<dbReference type="EMBL" id="JAFEKC020000008">
    <property type="protein sequence ID" value="KAK0513432.1"/>
    <property type="molecule type" value="Genomic_DNA"/>
</dbReference>
<evidence type="ECO:0000256" key="1">
    <source>
        <dbReference type="ARBA" id="ARBA00006484"/>
    </source>
</evidence>
<dbReference type="InterPro" id="IPR002347">
    <property type="entry name" value="SDR_fam"/>
</dbReference>
<evidence type="ECO:0000256" key="3">
    <source>
        <dbReference type="ARBA" id="ARBA00023002"/>
    </source>
</evidence>
<reference evidence="4" key="1">
    <citation type="submission" date="2023-03" db="EMBL/GenBank/DDBJ databases">
        <title>Complete genome of Cladonia borealis.</title>
        <authorList>
            <person name="Park H."/>
        </authorList>
    </citation>
    <scope>NUCLEOTIDE SEQUENCE</scope>
    <source>
        <strain evidence="4">ANT050790</strain>
    </source>
</reference>
<dbReference type="Gene3D" id="3.40.50.720">
    <property type="entry name" value="NAD(P)-binding Rossmann-like Domain"/>
    <property type="match status" value="1"/>
</dbReference>
<dbReference type="PROSITE" id="PS00061">
    <property type="entry name" value="ADH_SHORT"/>
    <property type="match status" value="1"/>
</dbReference>
<proteinExistence type="inferred from homology"/>
<dbReference type="SUPFAM" id="SSF51735">
    <property type="entry name" value="NAD(P)-binding Rossmann-fold domains"/>
    <property type="match status" value="1"/>
</dbReference>
<dbReference type="Proteomes" id="UP001166286">
    <property type="component" value="Unassembled WGS sequence"/>
</dbReference>
<name>A0AA39V2L0_9LECA</name>
<evidence type="ECO:0000313" key="5">
    <source>
        <dbReference type="Proteomes" id="UP001166286"/>
    </source>
</evidence>
<dbReference type="GO" id="GO:0005737">
    <property type="term" value="C:cytoplasm"/>
    <property type="evidence" value="ECO:0007669"/>
    <property type="project" value="TreeGrafter"/>
</dbReference>
<organism evidence="4 5">
    <name type="scientific">Cladonia borealis</name>
    <dbReference type="NCBI Taxonomy" id="184061"/>
    <lineage>
        <taxon>Eukaryota</taxon>
        <taxon>Fungi</taxon>
        <taxon>Dikarya</taxon>
        <taxon>Ascomycota</taxon>
        <taxon>Pezizomycotina</taxon>
        <taxon>Lecanoromycetes</taxon>
        <taxon>OSLEUM clade</taxon>
        <taxon>Lecanoromycetidae</taxon>
        <taxon>Lecanorales</taxon>
        <taxon>Lecanorineae</taxon>
        <taxon>Cladoniaceae</taxon>
        <taxon>Cladonia</taxon>
    </lineage>
</organism>
<dbReference type="InterPro" id="IPR036291">
    <property type="entry name" value="NAD(P)-bd_dom_sf"/>
</dbReference>
<evidence type="ECO:0000256" key="2">
    <source>
        <dbReference type="ARBA" id="ARBA00022857"/>
    </source>
</evidence>
<evidence type="ECO:0008006" key="6">
    <source>
        <dbReference type="Google" id="ProtNLM"/>
    </source>
</evidence>
<protein>
    <recommendedName>
        <fullName evidence="6">NAD(P)-binding protein</fullName>
    </recommendedName>
</protein>
<dbReference type="InterPro" id="IPR020904">
    <property type="entry name" value="Sc_DH/Rdtase_CS"/>
</dbReference>
<sequence length="338" mass="36525">MALSLAGKTAIVTGAGSGINFAFAKSLLSKRCNVVFADLALRPEAQEIVSNHASPSQAPARAVFQHTNVRKWHHLERMFHVATKEFGGADIVCPGAGVFEPPWSNFWHPPGTALSQDSPTSNRYSILDINLTHPIRTTQLALSHFLSHSPKDSTTSRPPKSILHISSIAGQTSPLPGPIYNATKHALNGFVRSLSPLHSRLNILVTAVAPGVIRTPLWTEHPEKLRMISDDDEWVSPEDVAAVMTKLVEGGEVEVAEGKTVVEVDGWKVEVSAGNEAEGRKVMKVEGGMILEVGKERVRVVKQFMDEGPRDARGSSVGNKGVVEEEIFRALGSGTWGV</sequence>